<protein>
    <recommendedName>
        <fullName evidence="3">DUF559 domain-containing protein</fullName>
    </recommendedName>
</protein>
<dbReference type="RefSeq" id="WP_179795166.1">
    <property type="nucleotide sequence ID" value="NZ_BAABHP010000025.1"/>
</dbReference>
<accession>A0A7Y9DY15</accession>
<dbReference type="InterPro" id="IPR011335">
    <property type="entry name" value="Restrct_endonuc-II-like"/>
</dbReference>
<proteinExistence type="predicted"/>
<name>A0A7Y9DY15_9PSEU</name>
<gene>
    <name evidence="1" type="ORF">BJ983_003704</name>
</gene>
<dbReference type="Gene3D" id="3.40.960.10">
    <property type="entry name" value="VSR Endonuclease"/>
    <property type="match status" value="1"/>
</dbReference>
<dbReference type="EMBL" id="JACCBN010000001">
    <property type="protein sequence ID" value="NYD37602.1"/>
    <property type="molecule type" value="Genomic_DNA"/>
</dbReference>
<sequence length="291" mass="32800">MAILPNRPFRGSDAVRCGEVTWQILKGPRYRHVAYDTYVPVTLEDTPRTTIMVAATWAGPTAVVSGWSACLWWGLDVEPRPAPPTEVTVSGRRMRPPPGTVVHHALLPTTDVVEEDGFRVTTRLRTAYDLARLAPFEDAVVAVDALGATGGFDGPDLERFARERGRSRGSRRLVRVAEAMDRLSESPPETRARLRLVAAGLPRPRCQYVARDHRGRFVARVDLGWPEYRVAIEYDGHDHTADDRRGRDIDRIEALRRLGWTVIVMTKTQLARPGWIERRVREELNARGARL</sequence>
<dbReference type="Proteomes" id="UP000535890">
    <property type="component" value="Unassembled WGS sequence"/>
</dbReference>
<organism evidence="1 2">
    <name type="scientific">Actinomycetospora corticicola</name>
    <dbReference type="NCBI Taxonomy" id="663602"/>
    <lineage>
        <taxon>Bacteria</taxon>
        <taxon>Bacillati</taxon>
        <taxon>Actinomycetota</taxon>
        <taxon>Actinomycetes</taxon>
        <taxon>Pseudonocardiales</taxon>
        <taxon>Pseudonocardiaceae</taxon>
        <taxon>Actinomycetospora</taxon>
    </lineage>
</organism>
<keyword evidence="2" id="KW-1185">Reference proteome</keyword>
<evidence type="ECO:0008006" key="3">
    <source>
        <dbReference type="Google" id="ProtNLM"/>
    </source>
</evidence>
<reference evidence="1 2" key="1">
    <citation type="submission" date="2020-07" db="EMBL/GenBank/DDBJ databases">
        <title>Sequencing the genomes of 1000 actinobacteria strains.</title>
        <authorList>
            <person name="Klenk H.-P."/>
        </authorList>
    </citation>
    <scope>NUCLEOTIDE SEQUENCE [LARGE SCALE GENOMIC DNA]</scope>
    <source>
        <strain evidence="1 2">DSM 45772</strain>
    </source>
</reference>
<evidence type="ECO:0000313" key="1">
    <source>
        <dbReference type="EMBL" id="NYD37602.1"/>
    </source>
</evidence>
<dbReference type="AlphaFoldDB" id="A0A7Y9DY15"/>
<evidence type="ECO:0000313" key="2">
    <source>
        <dbReference type="Proteomes" id="UP000535890"/>
    </source>
</evidence>
<comment type="caution">
    <text evidence="1">The sequence shown here is derived from an EMBL/GenBank/DDBJ whole genome shotgun (WGS) entry which is preliminary data.</text>
</comment>
<dbReference type="SUPFAM" id="SSF52980">
    <property type="entry name" value="Restriction endonuclease-like"/>
    <property type="match status" value="1"/>
</dbReference>